<dbReference type="KEGG" id="pif:PITG_00331"/>
<dbReference type="OrthoDB" id="123106at2759"/>
<dbReference type="GO" id="GO:0006508">
    <property type="term" value="P:proteolysis"/>
    <property type="evidence" value="ECO:0007669"/>
    <property type="project" value="UniProtKB-KW"/>
</dbReference>
<dbReference type="InParanoid" id="D0MQI9"/>
<evidence type="ECO:0000256" key="3">
    <source>
        <dbReference type="ARBA" id="ARBA00022801"/>
    </source>
</evidence>
<evidence type="ECO:0000259" key="4">
    <source>
        <dbReference type="PROSITE" id="PS50600"/>
    </source>
</evidence>
<feature type="domain" description="Ubiquitin-like protease family profile" evidence="4">
    <location>
        <begin position="194"/>
        <end position="370"/>
    </location>
</feature>
<dbReference type="GeneID" id="9477075"/>
<dbReference type="Pfam" id="PF02902">
    <property type="entry name" value="Peptidase_C48"/>
    <property type="match status" value="1"/>
</dbReference>
<accession>D0MQI9</accession>
<dbReference type="InterPro" id="IPR003653">
    <property type="entry name" value="Peptidase_C48_C"/>
</dbReference>
<dbReference type="PROSITE" id="PS50600">
    <property type="entry name" value="ULP_PROTEASE"/>
    <property type="match status" value="1"/>
</dbReference>
<keyword evidence="3" id="KW-0378">Hydrolase</keyword>
<evidence type="ECO:0000313" key="6">
    <source>
        <dbReference type="Proteomes" id="UP000006643"/>
    </source>
</evidence>
<dbReference type="RefSeq" id="XP_002908944.1">
    <property type="nucleotide sequence ID" value="XM_002908898.1"/>
</dbReference>
<dbReference type="InterPro" id="IPR038765">
    <property type="entry name" value="Papain-like_cys_pep_sf"/>
</dbReference>
<evidence type="ECO:0000256" key="1">
    <source>
        <dbReference type="ARBA" id="ARBA00005234"/>
    </source>
</evidence>
<name>D0MQI9_PHYIT</name>
<reference evidence="6" key="1">
    <citation type="journal article" date="2009" name="Nature">
        <title>Genome sequence and analysis of the Irish potato famine pathogen Phytophthora infestans.</title>
        <authorList>
            <consortium name="The Broad Institute Genome Sequencing Platform"/>
            <person name="Haas B.J."/>
            <person name="Kamoun S."/>
            <person name="Zody M.C."/>
            <person name="Jiang R.H."/>
            <person name="Handsaker R.E."/>
            <person name="Cano L.M."/>
            <person name="Grabherr M."/>
            <person name="Kodira C.D."/>
            <person name="Raffaele S."/>
            <person name="Torto-Alalibo T."/>
            <person name="Bozkurt T.O."/>
            <person name="Ah-Fong A.M."/>
            <person name="Alvarado L."/>
            <person name="Anderson V.L."/>
            <person name="Armstrong M.R."/>
            <person name="Avrova A."/>
            <person name="Baxter L."/>
            <person name="Beynon J."/>
            <person name="Boevink P.C."/>
            <person name="Bollmann S.R."/>
            <person name="Bos J.I."/>
            <person name="Bulone V."/>
            <person name="Cai G."/>
            <person name="Cakir C."/>
            <person name="Carrington J.C."/>
            <person name="Chawner M."/>
            <person name="Conti L."/>
            <person name="Costanzo S."/>
            <person name="Ewan R."/>
            <person name="Fahlgren N."/>
            <person name="Fischbach M.A."/>
            <person name="Fugelstad J."/>
            <person name="Gilroy E.M."/>
            <person name="Gnerre S."/>
            <person name="Green P.J."/>
            <person name="Grenville-Briggs L.J."/>
            <person name="Griffith J."/>
            <person name="Grunwald N.J."/>
            <person name="Horn K."/>
            <person name="Horner N.R."/>
            <person name="Hu C.H."/>
            <person name="Huitema E."/>
            <person name="Jeong D.H."/>
            <person name="Jones A.M."/>
            <person name="Jones J.D."/>
            <person name="Jones R.W."/>
            <person name="Karlsson E.K."/>
            <person name="Kunjeti S.G."/>
            <person name="Lamour K."/>
            <person name="Liu Z."/>
            <person name="Ma L."/>
            <person name="Maclean D."/>
            <person name="Chibucos M.C."/>
            <person name="McDonald H."/>
            <person name="McWalters J."/>
            <person name="Meijer H.J."/>
            <person name="Morgan W."/>
            <person name="Morris P.F."/>
            <person name="Munro C.A."/>
            <person name="O'Neill K."/>
            <person name="Ospina-Giraldo M."/>
            <person name="Pinzon A."/>
            <person name="Pritchard L."/>
            <person name="Ramsahoye B."/>
            <person name="Ren Q."/>
            <person name="Restrepo S."/>
            <person name="Roy S."/>
            <person name="Sadanandom A."/>
            <person name="Savidor A."/>
            <person name="Schornack S."/>
            <person name="Schwartz D.C."/>
            <person name="Schumann U.D."/>
            <person name="Schwessinger B."/>
            <person name="Seyer L."/>
            <person name="Sharpe T."/>
            <person name="Silvar C."/>
            <person name="Song J."/>
            <person name="Studholme D.J."/>
            <person name="Sykes S."/>
            <person name="Thines M."/>
            <person name="van de Vondervoort P.J."/>
            <person name="Phuntumart V."/>
            <person name="Wawra S."/>
            <person name="Weide R."/>
            <person name="Win J."/>
            <person name="Young C."/>
            <person name="Zhou S."/>
            <person name="Fry W."/>
            <person name="Meyers B.C."/>
            <person name="van West P."/>
            <person name="Ristaino J."/>
            <person name="Govers F."/>
            <person name="Birch P.R."/>
            <person name="Whisson S.C."/>
            <person name="Judelson H.S."/>
            <person name="Nusbaum C."/>
        </authorList>
    </citation>
    <scope>NUCLEOTIDE SEQUENCE [LARGE SCALE GENOMIC DNA]</scope>
    <source>
        <strain evidence="6">T30-4</strain>
    </source>
</reference>
<dbReference type="SUPFAM" id="SSF54001">
    <property type="entry name" value="Cysteine proteinases"/>
    <property type="match status" value="1"/>
</dbReference>
<dbReference type="VEuPathDB" id="FungiDB:PITG_00331"/>
<sequence>MPSHVCSGRSNYTAQGGYTIGKSIGFNESGAYLRYPHAFGGLLLSGQCVEPTTLVCPERAVVLPKRGITLGKTNLCYELLVYLYMLSYGQKTRVRDQWATIQSWKRHPGWSTADAVRHLGIARPKLLTWKRKYWDMLEPPEEDGQRYRVKGAGRPYKLASYEFQALEYYDRSLREDEVVHYADFLRYLRTIPEFAIIHKETQRSRARRFMKRYDPGSEEAGATRAAVNAGDPALHVEAELMLPARSAVFFAISYAYIRHSGRESSAPDTIGDFDWSGYKYVLLPVAFSDHWSVVFIQNGSDAKKIYYHIDSLHNGHDKEYIFACLDWWFAVLHTSRGRFEAARGFSHTCKPRQTNAVDCGIYMLHYLYKVAQHIKQHKPSSILLQIETLAKGGFNASKANQARTSLLS</sequence>
<protein>
    <submittedName>
        <fullName evidence="5">Cysteine protease family C48, putative</fullName>
    </submittedName>
</protein>
<comment type="similarity">
    <text evidence="1">Belongs to the peptidase C48 family.</text>
</comment>
<dbReference type="AlphaFoldDB" id="D0MQI9"/>
<keyword evidence="2 5" id="KW-0645">Protease</keyword>
<evidence type="ECO:0000256" key="2">
    <source>
        <dbReference type="ARBA" id="ARBA00022670"/>
    </source>
</evidence>
<proteinExistence type="inferred from homology"/>
<evidence type="ECO:0000313" key="5">
    <source>
        <dbReference type="EMBL" id="EEY57758.1"/>
    </source>
</evidence>
<dbReference type="HOGENOM" id="CLU_675236_0_0_1"/>
<keyword evidence="6" id="KW-1185">Reference proteome</keyword>
<dbReference type="EMBL" id="DS028118">
    <property type="protein sequence ID" value="EEY57758.1"/>
    <property type="molecule type" value="Genomic_DNA"/>
</dbReference>
<dbReference type="GO" id="GO:0008234">
    <property type="term" value="F:cysteine-type peptidase activity"/>
    <property type="evidence" value="ECO:0007669"/>
    <property type="project" value="InterPro"/>
</dbReference>
<gene>
    <name evidence="5" type="ORF">PITG_00331</name>
</gene>
<dbReference type="eggNOG" id="ENOG502RGMH">
    <property type="taxonomic scope" value="Eukaryota"/>
</dbReference>
<dbReference type="Proteomes" id="UP000006643">
    <property type="component" value="Unassembled WGS sequence"/>
</dbReference>
<dbReference type="Gene3D" id="3.40.395.10">
    <property type="entry name" value="Adenoviral Proteinase, Chain A"/>
    <property type="match status" value="1"/>
</dbReference>
<organism evidence="5 6">
    <name type="scientific">Phytophthora infestans (strain T30-4)</name>
    <name type="common">Potato late blight agent</name>
    <dbReference type="NCBI Taxonomy" id="403677"/>
    <lineage>
        <taxon>Eukaryota</taxon>
        <taxon>Sar</taxon>
        <taxon>Stramenopiles</taxon>
        <taxon>Oomycota</taxon>
        <taxon>Peronosporomycetes</taxon>
        <taxon>Peronosporales</taxon>
        <taxon>Peronosporaceae</taxon>
        <taxon>Phytophthora</taxon>
    </lineage>
</organism>